<proteinExistence type="predicted"/>
<feature type="signal peptide" evidence="1">
    <location>
        <begin position="1"/>
        <end position="22"/>
    </location>
</feature>
<dbReference type="OrthoDB" id="5959657at2759"/>
<evidence type="ECO:0000256" key="1">
    <source>
        <dbReference type="SAM" id="SignalP"/>
    </source>
</evidence>
<sequence length="199" mass="22080">MKSKGMFLLQTVVVYLLAHVEAGPKLRCLSWSFNSILCSGSNLIKIHIDRCNNSTGKKQCEVTTSGTNTANRNTNLKIAPITTKTGKRKCIQFTDNNGTKYALKVVNDSNIIFEAQPLGCHNAIGGDFMFEEAKNNGIFIYKHSTKCLTSDCNGKLYLISSINVYGERKCFFSKLKPPAPNLLYFYTLSVYNWPSVPGG</sequence>
<dbReference type="EMBL" id="MU827783">
    <property type="protein sequence ID" value="KAJ7336012.1"/>
    <property type="molecule type" value="Genomic_DNA"/>
</dbReference>
<keyword evidence="1" id="KW-0732">Signal</keyword>
<dbReference type="Proteomes" id="UP001163046">
    <property type="component" value="Unassembled WGS sequence"/>
</dbReference>
<protein>
    <submittedName>
        <fullName evidence="2">Uncharacterized protein</fullName>
    </submittedName>
</protein>
<feature type="chain" id="PRO_5040946008" evidence="1">
    <location>
        <begin position="23"/>
        <end position="199"/>
    </location>
</feature>
<reference evidence="2" key="1">
    <citation type="submission" date="2023-01" db="EMBL/GenBank/DDBJ databases">
        <title>Genome assembly of the deep-sea coral Lophelia pertusa.</title>
        <authorList>
            <person name="Herrera S."/>
            <person name="Cordes E."/>
        </authorList>
    </citation>
    <scope>NUCLEOTIDE SEQUENCE</scope>
    <source>
        <strain evidence="2">USNM1676648</strain>
        <tissue evidence="2">Polyp</tissue>
    </source>
</reference>
<name>A0A9W9YGZ4_9CNID</name>
<comment type="caution">
    <text evidence="2">The sequence shown here is derived from an EMBL/GenBank/DDBJ whole genome shotgun (WGS) entry which is preliminary data.</text>
</comment>
<accession>A0A9W9YGZ4</accession>
<dbReference type="AlphaFoldDB" id="A0A9W9YGZ4"/>
<evidence type="ECO:0000313" key="2">
    <source>
        <dbReference type="EMBL" id="KAJ7336012.1"/>
    </source>
</evidence>
<keyword evidence="3" id="KW-1185">Reference proteome</keyword>
<evidence type="ECO:0000313" key="3">
    <source>
        <dbReference type="Proteomes" id="UP001163046"/>
    </source>
</evidence>
<organism evidence="2 3">
    <name type="scientific">Desmophyllum pertusum</name>
    <dbReference type="NCBI Taxonomy" id="174260"/>
    <lineage>
        <taxon>Eukaryota</taxon>
        <taxon>Metazoa</taxon>
        <taxon>Cnidaria</taxon>
        <taxon>Anthozoa</taxon>
        <taxon>Hexacorallia</taxon>
        <taxon>Scleractinia</taxon>
        <taxon>Caryophylliina</taxon>
        <taxon>Caryophylliidae</taxon>
        <taxon>Desmophyllum</taxon>
    </lineage>
</organism>
<gene>
    <name evidence="2" type="ORF">OS493_013382</name>
</gene>